<dbReference type="Proteomes" id="UP000216998">
    <property type="component" value="Unassembled WGS sequence"/>
</dbReference>
<dbReference type="OrthoDB" id="3389160at2"/>
<feature type="domain" description="N-acetyltransferase" evidence="3">
    <location>
        <begin position="180"/>
        <end position="326"/>
    </location>
</feature>
<dbReference type="CDD" id="cd04301">
    <property type="entry name" value="NAT_SF"/>
    <property type="match status" value="1"/>
</dbReference>
<dbReference type="AlphaFoldDB" id="A0A255Z394"/>
<dbReference type="PANTHER" id="PTHR43877">
    <property type="entry name" value="AMINOALKYLPHOSPHONATE N-ACETYLTRANSFERASE-RELATED-RELATED"/>
    <property type="match status" value="1"/>
</dbReference>
<dbReference type="PANTHER" id="PTHR43877:SF2">
    <property type="entry name" value="AMINOALKYLPHOSPHONATE N-ACETYLTRANSFERASE-RELATED"/>
    <property type="match status" value="1"/>
</dbReference>
<dbReference type="GO" id="GO:0016747">
    <property type="term" value="F:acyltransferase activity, transferring groups other than amino-acyl groups"/>
    <property type="evidence" value="ECO:0007669"/>
    <property type="project" value="InterPro"/>
</dbReference>
<dbReference type="InterPro" id="IPR050832">
    <property type="entry name" value="Bact_Acetyltransf"/>
</dbReference>
<keyword evidence="2" id="KW-0012">Acyltransferase</keyword>
<evidence type="ECO:0000256" key="2">
    <source>
        <dbReference type="ARBA" id="ARBA00023315"/>
    </source>
</evidence>
<keyword evidence="1" id="KW-0808">Transferase</keyword>
<feature type="domain" description="N-acetyltransferase" evidence="3">
    <location>
        <begin position="1"/>
        <end position="174"/>
    </location>
</feature>
<proteinExistence type="predicted"/>
<evidence type="ECO:0000259" key="3">
    <source>
        <dbReference type="PROSITE" id="PS51186"/>
    </source>
</evidence>
<reference evidence="4 5" key="1">
    <citation type="submission" date="2017-07" db="EMBL/GenBank/DDBJ databases">
        <title>Niveispirillum cyanobacteriorum sp. nov., isolated from cyanobacterial aggregates in a eutrophic lake.</title>
        <authorList>
            <person name="Cai H."/>
        </authorList>
    </citation>
    <scope>NUCLEOTIDE SEQUENCE [LARGE SCALE GENOMIC DNA]</scope>
    <source>
        <strain evidence="5">TH1-14</strain>
    </source>
</reference>
<dbReference type="PROSITE" id="PS51186">
    <property type="entry name" value="GNAT"/>
    <property type="match status" value="2"/>
</dbReference>
<dbReference type="RefSeq" id="WP_094454953.1">
    <property type="nucleotide sequence ID" value="NZ_NOXU01000024.1"/>
</dbReference>
<evidence type="ECO:0000256" key="1">
    <source>
        <dbReference type="ARBA" id="ARBA00022679"/>
    </source>
</evidence>
<evidence type="ECO:0000313" key="5">
    <source>
        <dbReference type="Proteomes" id="UP000216998"/>
    </source>
</evidence>
<sequence length="326" mass="34682">MRYDIITAGAEDFAAAIPDLALVLAACVANGAAVGFLPPLDLDSAAAFWHGQEGAVRTGEKHILLAVTEAGRLIGTVTLALAPQVNGTHRAEIAKMLVHPDARRQGVAASLLKRAEEVARSKGRRLLVLDTREGDDAERLYARLGWQSCGTIPDYALNGDGTSHTTHVMYRQLPPPPTGLTIEPAQPDTPDAIPLINALSADLAARFGSDGRGGLAGWDAVADRSLFALARLDGVAVGCGAVRPFDGEVAEIKRMYAVPGSAGVGASILAFLEAGARHLGYRRLLLETRWANERAVAFYRRHGYRITANYGPYANRPESACLSKIL</sequence>
<dbReference type="InterPro" id="IPR000182">
    <property type="entry name" value="GNAT_dom"/>
</dbReference>
<gene>
    <name evidence="4" type="ORF">CHU95_06610</name>
</gene>
<accession>A0A255Z394</accession>
<keyword evidence="5" id="KW-1185">Reference proteome</keyword>
<organism evidence="4 5">
    <name type="scientific">Niveispirillum lacus</name>
    <dbReference type="NCBI Taxonomy" id="1981099"/>
    <lineage>
        <taxon>Bacteria</taxon>
        <taxon>Pseudomonadati</taxon>
        <taxon>Pseudomonadota</taxon>
        <taxon>Alphaproteobacteria</taxon>
        <taxon>Rhodospirillales</taxon>
        <taxon>Azospirillaceae</taxon>
        <taxon>Niveispirillum</taxon>
    </lineage>
</organism>
<dbReference type="Pfam" id="PF00583">
    <property type="entry name" value="Acetyltransf_1"/>
    <property type="match status" value="2"/>
</dbReference>
<comment type="caution">
    <text evidence="4">The sequence shown here is derived from an EMBL/GenBank/DDBJ whole genome shotgun (WGS) entry which is preliminary data.</text>
</comment>
<name>A0A255Z394_9PROT</name>
<dbReference type="Gene3D" id="3.40.630.30">
    <property type="match status" value="2"/>
</dbReference>
<protein>
    <recommendedName>
        <fullName evidence="3">N-acetyltransferase domain-containing protein</fullName>
    </recommendedName>
</protein>
<dbReference type="SUPFAM" id="SSF55729">
    <property type="entry name" value="Acyl-CoA N-acyltransferases (Nat)"/>
    <property type="match status" value="2"/>
</dbReference>
<dbReference type="EMBL" id="NOXU01000024">
    <property type="protein sequence ID" value="OYQ35926.1"/>
    <property type="molecule type" value="Genomic_DNA"/>
</dbReference>
<dbReference type="InterPro" id="IPR016181">
    <property type="entry name" value="Acyl_CoA_acyltransferase"/>
</dbReference>
<evidence type="ECO:0000313" key="4">
    <source>
        <dbReference type="EMBL" id="OYQ35926.1"/>
    </source>
</evidence>